<protein>
    <submittedName>
        <fullName evidence="1">Uncharacterized protein</fullName>
    </submittedName>
</protein>
<proteinExistence type="predicted"/>
<evidence type="ECO:0000313" key="1">
    <source>
        <dbReference type="EMBL" id="CDW22075.1"/>
    </source>
</evidence>
<accession>A0A0K2T8E3</accession>
<dbReference type="EMBL" id="HACA01004714">
    <property type="protein sequence ID" value="CDW22075.1"/>
    <property type="molecule type" value="Transcribed_RNA"/>
</dbReference>
<name>A0A0K2T8E3_LEPSM</name>
<dbReference type="AlphaFoldDB" id="A0A0K2T8E3"/>
<feature type="non-terminal residue" evidence="1">
    <location>
        <position position="1"/>
    </location>
</feature>
<reference evidence="1" key="1">
    <citation type="submission" date="2014-05" db="EMBL/GenBank/DDBJ databases">
        <authorList>
            <person name="Chronopoulou M."/>
        </authorList>
    </citation>
    <scope>NUCLEOTIDE SEQUENCE</scope>
    <source>
        <tissue evidence="1">Whole organism</tissue>
    </source>
</reference>
<organism evidence="1">
    <name type="scientific">Lepeophtheirus salmonis</name>
    <name type="common">Salmon louse</name>
    <name type="synonym">Caligus salmonis</name>
    <dbReference type="NCBI Taxonomy" id="72036"/>
    <lineage>
        <taxon>Eukaryota</taxon>
        <taxon>Metazoa</taxon>
        <taxon>Ecdysozoa</taxon>
        <taxon>Arthropoda</taxon>
        <taxon>Crustacea</taxon>
        <taxon>Multicrustacea</taxon>
        <taxon>Hexanauplia</taxon>
        <taxon>Copepoda</taxon>
        <taxon>Siphonostomatoida</taxon>
        <taxon>Caligidae</taxon>
        <taxon>Lepeophtheirus</taxon>
    </lineage>
</organism>
<sequence length="63" mass="6820">ALHTALTLKTIVLSNLGFRGPRGRGSTHSAYSYGPVCIKYHILGPNFLADPRVLSACYQTESV</sequence>